<dbReference type="AlphaFoldDB" id="A0A6G1HQB2"/>
<evidence type="ECO:0000256" key="1">
    <source>
        <dbReference type="ARBA" id="ARBA00022737"/>
    </source>
</evidence>
<protein>
    <recommendedName>
        <fullName evidence="2">Nephrocystin 3-like N-terminal domain-containing protein</fullName>
    </recommendedName>
</protein>
<keyword evidence="4" id="KW-1185">Reference proteome</keyword>
<dbReference type="EMBL" id="ML996701">
    <property type="protein sequence ID" value="KAF2398182.1"/>
    <property type="molecule type" value="Genomic_DNA"/>
</dbReference>
<sequence length="127" mass="14002">MRRKPLPRTVTWIFEEPAFAEWERGSKPVLLLSGSPGCGKSFLSTKAIERLLEKAAGRMPNMLNRREPDQLCLSIYSIGGGNTYQRGWVGWPTAIWTGTPSFLGLAQVSLGKSAPRHRSGLPPPPKT</sequence>
<reference evidence="3" key="1">
    <citation type="journal article" date="2020" name="Stud. Mycol.">
        <title>101 Dothideomycetes genomes: a test case for predicting lifestyles and emergence of pathogens.</title>
        <authorList>
            <person name="Haridas S."/>
            <person name="Albert R."/>
            <person name="Binder M."/>
            <person name="Bloem J."/>
            <person name="Labutti K."/>
            <person name="Salamov A."/>
            <person name="Andreopoulos B."/>
            <person name="Baker S."/>
            <person name="Barry K."/>
            <person name="Bills G."/>
            <person name="Bluhm B."/>
            <person name="Cannon C."/>
            <person name="Castanera R."/>
            <person name="Culley D."/>
            <person name="Daum C."/>
            <person name="Ezra D."/>
            <person name="Gonzalez J."/>
            <person name="Henrissat B."/>
            <person name="Kuo A."/>
            <person name="Liang C."/>
            <person name="Lipzen A."/>
            <person name="Lutzoni F."/>
            <person name="Magnuson J."/>
            <person name="Mondo S."/>
            <person name="Nolan M."/>
            <person name="Ohm R."/>
            <person name="Pangilinan J."/>
            <person name="Park H.-J."/>
            <person name="Ramirez L."/>
            <person name="Alfaro M."/>
            <person name="Sun H."/>
            <person name="Tritt A."/>
            <person name="Yoshinaga Y."/>
            <person name="Zwiers L.-H."/>
            <person name="Turgeon B."/>
            <person name="Goodwin S."/>
            <person name="Spatafora J."/>
            <person name="Crous P."/>
            <person name="Grigoriev I."/>
        </authorList>
    </citation>
    <scope>NUCLEOTIDE SEQUENCE</scope>
    <source>
        <strain evidence="3">CBS 262.69</strain>
    </source>
</reference>
<evidence type="ECO:0000259" key="2">
    <source>
        <dbReference type="Pfam" id="PF24883"/>
    </source>
</evidence>
<dbReference type="SUPFAM" id="SSF52540">
    <property type="entry name" value="P-loop containing nucleoside triphosphate hydrolases"/>
    <property type="match status" value="1"/>
</dbReference>
<dbReference type="Pfam" id="PF24883">
    <property type="entry name" value="NPHP3_N"/>
    <property type="match status" value="1"/>
</dbReference>
<evidence type="ECO:0000313" key="4">
    <source>
        <dbReference type="Proteomes" id="UP000799640"/>
    </source>
</evidence>
<proteinExistence type="predicted"/>
<dbReference type="InterPro" id="IPR027417">
    <property type="entry name" value="P-loop_NTPase"/>
</dbReference>
<name>A0A6G1HQB2_9PEZI</name>
<accession>A0A6G1HQB2</accession>
<dbReference type="OrthoDB" id="1577640at2759"/>
<dbReference type="InterPro" id="IPR056884">
    <property type="entry name" value="NPHP3-like_N"/>
</dbReference>
<dbReference type="PANTHER" id="PTHR10039:SF14">
    <property type="entry name" value="NACHT DOMAIN-CONTAINING PROTEIN"/>
    <property type="match status" value="1"/>
</dbReference>
<keyword evidence="1" id="KW-0677">Repeat</keyword>
<organism evidence="3 4">
    <name type="scientific">Trichodelitschia bisporula</name>
    <dbReference type="NCBI Taxonomy" id="703511"/>
    <lineage>
        <taxon>Eukaryota</taxon>
        <taxon>Fungi</taxon>
        <taxon>Dikarya</taxon>
        <taxon>Ascomycota</taxon>
        <taxon>Pezizomycotina</taxon>
        <taxon>Dothideomycetes</taxon>
        <taxon>Dothideomycetes incertae sedis</taxon>
        <taxon>Phaeotrichales</taxon>
        <taxon>Phaeotrichaceae</taxon>
        <taxon>Trichodelitschia</taxon>
    </lineage>
</organism>
<dbReference type="Proteomes" id="UP000799640">
    <property type="component" value="Unassembled WGS sequence"/>
</dbReference>
<dbReference type="PANTHER" id="PTHR10039">
    <property type="entry name" value="AMELOGENIN"/>
    <property type="match status" value="1"/>
</dbReference>
<feature type="domain" description="Nephrocystin 3-like N-terminal" evidence="2">
    <location>
        <begin position="9"/>
        <end position="54"/>
    </location>
</feature>
<evidence type="ECO:0000313" key="3">
    <source>
        <dbReference type="EMBL" id="KAF2398182.1"/>
    </source>
</evidence>
<gene>
    <name evidence="3" type="ORF">EJ06DRAFT_126560</name>
</gene>